<feature type="compositionally biased region" description="Polar residues" evidence="1">
    <location>
        <begin position="105"/>
        <end position="124"/>
    </location>
</feature>
<dbReference type="EMBL" id="LLXH01000314">
    <property type="protein sequence ID" value="PKC68768.1"/>
    <property type="molecule type" value="Genomic_DNA"/>
</dbReference>
<reference evidence="2" key="5">
    <citation type="submission" date="2020-05" db="EMBL/GenBank/DDBJ databases">
        <authorList>
            <person name="Rincon C."/>
            <person name="Sanders R I."/>
            <person name="Robbins C."/>
            <person name="Chaturvedi A."/>
        </authorList>
    </citation>
    <scope>NUCLEOTIDE SEQUENCE</scope>
    <source>
        <strain evidence="2">CHB12</strain>
    </source>
</reference>
<feature type="region of interest" description="Disordered" evidence="1">
    <location>
        <begin position="1"/>
        <end position="50"/>
    </location>
</feature>
<reference evidence="3 6" key="2">
    <citation type="submission" date="2017-09" db="EMBL/GenBank/DDBJ databases">
        <title>Extensive intraspecific genome diversity in a model arbuscular mycorrhizal fungus.</title>
        <authorList>
            <person name="Chen E.C."/>
            <person name="Morin E."/>
            <person name="Beaudet D."/>
            <person name="Noel J."/>
            <person name="Ndikumana S."/>
            <person name="Charron P."/>
            <person name="St-Onge C."/>
            <person name="Giorgi J."/>
            <person name="Grigoriev I.V."/>
            <person name="Roux C."/>
            <person name="Martin F.M."/>
            <person name="Corradi N."/>
        </authorList>
    </citation>
    <scope>NUCLEOTIDE SEQUENCE [LARGE SCALE GENOMIC DNA]</scope>
    <source>
        <strain evidence="3 6">A5</strain>
    </source>
</reference>
<reference evidence="3 6" key="1">
    <citation type="submission" date="2016-04" db="EMBL/GenBank/DDBJ databases">
        <title>Genome analyses suggest a sexual origin of heterokaryosis in a supposedly ancient asexual fungus.</title>
        <authorList>
            <person name="Ropars J."/>
            <person name="Sedzielewska K."/>
            <person name="Noel J."/>
            <person name="Charron P."/>
            <person name="Farinelli L."/>
            <person name="Marton T."/>
            <person name="Kruger M."/>
            <person name="Pelin A."/>
            <person name="Brachmann A."/>
            <person name="Corradi N."/>
        </authorList>
    </citation>
    <scope>NUCLEOTIDE SEQUENCE [LARGE SCALE GENOMIC DNA]</scope>
    <source>
        <strain evidence="3 6">A5</strain>
    </source>
</reference>
<evidence type="ECO:0000313" key="4">
    <source>
        <dbReference type="EMBL" id="PKC68768.1"/>
    </source>
</evidence>
<feature type="compositionally biased region" description="Low complexity" evidence="1">
    <location>
        <begin position="24"/>
        <end position="36"/>
    </location>
</feature>
<protein>
    <submittedName>
        <fullName evidence="2">Uncharacterized protein</fullName>
    </submittedName>
</protein>
<dbReference type="Proteomes" id="UP000684084">
    <property type="component" value="Unassembled WGS sequence"/>
</dbReference>
<reference evidence="4 5" key="4">
    <citation type="submission" date="2017-10" db="EMBL/GenBank/DDBJ databases">
        <title>Genome analyses suggest a sexual origin of heterokaryosis in a supposedly ancient asexual fungus.</title>
        <authorList>
            <person name="Corradi N."/>
            <person name="Sedzielewska K."/>
            <person name="Noel J."/>
            <person name="Charron P."/>
            <person name="Farinelli L."/>
            <person name="Marton T."/>
            <person name="Kruger M."/>
            <person name="Pelin A."/>
            <person name="Brachmann A."/>
            <person name="Corradi N."/>
        </authorList>
    </citation>
    <scope>NUCLEOTIDE SEQUENCE [LARGE SCALE GENOMIC DNA]</scope>
    <source>
        <strain evidence="4 5">A1</strain>
    </source>
</reference>
<name>A0A2I1DT90_9GLOM</name>
<dbReference type="VEuPathDB" id="FungiDB:RhiirA1_416608"/>
<sequence length="124" mass="13459">MAESAESQNYGSITSPIPPPFSPTSPTSPVTAAFSPDPNISQPISDDNSTRLQKIDSEQEEIKQTAVNALHQNSILAMHVIASGESPARTRLRMLRYLTGLPQPENKNFITSTSSYNEGPSTRD</sequence>
<proteinExistence type="predicted"/>
<dbReference type="EMBL" id="CAGKOT010000002">
    <property type="protein sequence ID" value="CAB5308024.1"/>
    <property type="molecule type" value="Genomic_DNA"/>
</dbReference>
<reference evidence="4 5" key="3">
    <citation type="submission" date="2017-10" db="EMBL/GenBank/DDBJ databases">
        <title>Extensive intraspecific genome diversity in a model arbuscular mycorrhizal fungus.</title>
        <authorList>
            <person name="Chen E.C.H."/>
            <person name="Morin E."/>
            <person name="Baudet D."/>
            <person name="Noel J."/>
            <person name="Ndikumana S."/>
            <person name="Charron P."/>
            <person name="St-Onge C."/>
            <person name="Giorgi J."/>
            <person name="Grigoriev I.V."/>
            <person name="Roux C."/>
            <person name="Martin F.M."/>
            <person name="Corradi N."/>
        </authorList>
    </citation>
    <scope>NUCLEOTIDE SEQUENCE [LARGE SCALE GENOMIC DNA]</scope>
    <source>
        <strain evidence="4 5">A1</strain>
    </source>
</reference>
<evidence type="ECO:0000313" key="7">
    <source>
        <dbReference type="Proteomes" id="UP000684084"/>
    </source>
</evidence>
<dbReference type="AlphaFoldDB" id="A0A2I1DT90"/>
<dbReference type="VEuPathDB" id="FungiDB:FUN_009337"/>
<dbReference type="EMBL" id="LLXJ01000172">
    <property type="protein sequence ID" value="PKC13770.1"/>
    <property type="molecule type" value="Genomic_DNA"/>
</dbReference>
<feature type="region of interest" description="Disordered" evidence="1">
    <location>
        <begin position="102"/>
        <end position="124"/>
    </location>
</feature>
<dbReference type="SMR" id="A0A2I1DT90"/>
<evidence type="ECO:0000313" key="5">
    <source>
        <dbReference type="Proteomes" id="UP000232688"/>
    </source>
</evidence>
<evidence type="ECO:0000313" key="2">
    <source>
        <dbReference type="EMBL" id="CAB5308024.1"/>
    </source>
</evidence>
<evidence type="ECO:0000256" key="1">
    <source>
        <dbReference type="SAM" id="MobiDB-lite"/>
    </source>
</evidence>
<organism evidence="2 7">
    <name type="scientific">Rhizophagus irregularis</name>
    <dbReference type="NCBI Taxonomy" id="588596"/>
    <lineage>
        <taxon>Eukaryota</taxon>
        <taxon>Fungi</taxon>
        <taxon>Fungi incertae sedis</taxon>
        <taxon>Mucoromycota</taxon>
        <taxon>Glomeromycotina</taxon>
        <taxon>Glomeromycetes</taxon>
        <taxon>Glomerales</taxon>
        <taxon>Glomeraceae</taxon>
        <taxon>Rhizophagus</taxon>
    </lineage>
</organism>
<dbReference type="VEuPathDB" id="FungiDB:RhiirFUN_008110"/>
<dbReference type="OrthoDB" id="2381563at2759"/>
<accession>A0A2I1DT90</accession>
<feature type="compositionally biased region" description="Polar residues" evidence="1">
    <location>
        <begin position="38"/>
        <end position="50"/>
    </location>
</feature>
<dbReference type="Proteomes" id="UP000232688">
    <property type="component" value="Unassembled WGS sequence"/>
</dbReference>
<comment type="caution">
    <text evidence="2">The sequence shown here is derived from an EMBL/GenBank/DDBJ whole genome shotgun (WGS) entry which is preliminary data.</text>
</comment>
<dbReference type="Proteomes" id="UP000232722">
    <property type="component" value="Unassembled WGS sequence"/>
</dbReference>
<evidence type="ECO:0000313" key="3">
    <source>
        <dbReference type="EMBL" id="PKC13770.1"/>
    </source>
</evidence>
<evidence type="ECO:0000313" key="6">
    <source>
        <dbReference type="Proteomes" id="UP000232722"/>
    </source>
</evidence>
<gene>
    <name evidence="2" type="ORF">CHRIB12_LOCUS1311</name>
    <name evidence="4" type="ORF">RhiirA1_416608</name>
    <name evidence="3" type="ORF">RhiirA5_351258</name>
</gene>
<feature type="compositionally biased region" description="Polar residues" evidence="1">
    <location>
        <begin position="1"/>
        <end position="11"/>
    </location>
</feature>